<dbReference type="OrthoDB" id="294295at2759"/>
<dbReference type="InterPro" id="IPR036291">
    <property type="entry name" value="NAD(P)-bd_dom_sf"/>
</dbReference>
<dbReference type="InterPro" id="IPR052178">
    <property type="entry name" value="Sec_Metab_Biosynth_SDR"/>
</dbReference>
<dbReference type="SUPFAM" id="SSF51735">
    <property type="entry name" value="NAD(P)-binding Rossmann-fold domains"/>
    <property type="match status" value="1"/>
</dbReference>
<evidence type="ECO:0000256" key="4">
    <source>
        <dbReference type="RuleBase" id="RU000363"/>
    </source>
</evidence>
<name>A0A9N9AFX8_9GLOM</name>
<dbReference type="InterPro" id="IPR020904">
    <property type="entry name" value="Sc_DH/Rdtase_CS"/>
</dbReference>
<dbReference type="Pfam" id="PF00106">
    <property type="entry name" value="adh_short"/>
    <property type="match status" value="1"/>
</dbReference>
<keyword evidence="6" id="KW-1185">Reference proteome</keyword>
<evidence type="ECO:0000313" key="6">
    <source>
        <dbReference type="Proteomes" id="UP000789739"/>
    </source>
</evidence>
<evidence type="ECO:0000313" key="5">
    <source>
        <dbReference type="EMBL" id="CAG8528178.1"/>
    </source>
</evidence>
<evidence type="ECO:0000256" key="2">
    <source>
        <dbReference type="ARBA" id="ARBA00022857"/>
    </source>
</evidence>
<comment type="similarity">
    <text evidence="1 4">Belongs to the short-chain dehydrogenases/reductases (SDR) family.</text>
</comment>
<dbReference type="Proteomes" id="UP000789739">
    <property type="component" value="Unassembled WGS sequence"/>
</dbReference>
<dbReference type="Gene3D" id="3.40.50.720">
    <property type="entry name" value="NAD(P)-binding Rossmann-like Domain"/>
    <property type="match status" value="1"/>
</dbReference>
<dbReference type="AlphaFoldDB" id="A0A9N9AFX8"/>
<keyword evidence="3" id="KW-0560">Oxidoreductase</keyword>
<dbReference type="PROSITE" id="PS00061">
    <property type="entry name" value="ADH_SHORT"/>
    <property type="match status" value="1"/>
</dbReference>
<sequence length="276" mass="29019">MTDLSASNLYSVKGKVALVTGGGTGIGKMIAKVLVRNGAKVYIASRKLGNLEKVASELNALGPGNCVPIQANLNTKTACEQLAADISSREDKLHILINNSGATWAAPLENIPESAWDRVYKLNVYAVYYLTMACLPLLTKASQGPKDPARVIIIGSVGGIVEGELKSIIKDNNYSILAYNTSKAAVHHLGRSLATHLTPRGINVNVIAPGVFPTIMSKYQDEKSSIEDTPIGRLGIESDLAGTALYLSSIAGAFVTGAVIAVDGGLSLKSRPSESK</sequence>
<feature type="non-terminal residue" evidence="5">
    <location>
        <position position="276"/>
    </location>
</feature>
<dbReference type="PANTHER" id="PTHR43618:SF8">
    <property type="entry name" value="7ALPHA-HYDROXYSTEROID DEHYDROGENASE"/>
    <property type="match status" value="1"/>
</dbReference>
<dbReference type="PANTHER" id="PTHR43618">
    <property type="entry name" value="7-ALPHA-HYDROXYSTEROID DEHYDROGENASE"/>
    <property type="match status" value="1"/>
</dbReference>
<dbReference type="InterPro" id="IPR002347">
    <property type="entry name" value="SDR_fam"/>
</dbReference>
<proteinExistence type="inferred from homology"/>
<reference evidence="5" key="1">
    <citation type="submission" date="2021-06" db="EMBL/GenBank/DDBJ databases">
        <authorList>
            <person name="Kallberg Y."/>
            <person name="Tangrot J."/>
            <person name="Rosling A."/>
        </authorList>
    </citation>
    <scope>NUCLEOTIDE SEQUENCE</scope>
    <source>
        <strain evidence="5">BR232B</strain>
    </source>
</reference>
<keyword evidence="2" id="KW-0521">NADP</keyword>
<gene>
    <name evidence="5" type="ORF">PBRASI_LOCUS3974</name>
</gene>
<dbReference type="GO" id="GO:0016491">
    <property type="term" value="F:oxidoreductase activity"/>
    <property type="evidence" value="ECO:0007669"/>
    <property type="project" value="UniProtKB-KW"/>
</dbReference>
<dbReference type="PRINTS" id="PR00080">
    <property type="entry name" value="SDRFAMILY"/>
</dbReference>
<dbReference type="PRINTS" id="PR00081">
    <property type="entry name" value="GDHRDH"/>
</dbReference>
<dbReference type="EMBL" id="CAJVPI010000384">
    <property type="protein sequence ID" value="CAG8528178.1"/>
    <property type="molecule type" value="Genomic_DNA"/>
</dbReference>
<comment type="caution">
    <text evidence="5">The sequence shown here is derived from an EMBL/GenBank/DDBJ whole genome shotgun (WGS) entry which is preliminary data.</text>
</comment>
<dbReference type="FunFam" id="3.40.50.720:FF:000084">
    <property type="entry name" value="Short-chain dehydrogenase reductase"/>
    <property type="match status" value="1"/>
</dbReference>
<protein>
    <submittedName>
        <fullName evidence="5">5989_t:CDS:1</fullName>
    </submittedName>
</protein>
<evidence type="ECO:0000256" key="3">
    <source>
        <dbReference type="ARBA" id="ARBA00023002"/>
    </source>
</evidence>
<evidence type="ECO:0000256" key="1">
    <source>
        <dbReference type="ARBA" id="ARBA00006484"/>
    </source>
</evidence>
<accession>A0A9N9AFX8</accession>
<organism evidence="5 6">
    <name type="scientific">Paraglomus brasilianum</name>
    <dbReference type="NCBI Taxonomy" id="144538"/>
    <lineage>
        <taxon>Eukaryota</taxon>
        <taxon>Fungi</taxon>
        <taxon>Fungi incertae sedis</taxon>
        <taxon>Mucoromycota</taxon>
        <taxon>Glomeromycotina</taxon>
        <taxon>Glomeromycetes</taxon>
        <taxon>Paraglomerales</taxon>
        <taxon>Paraglomeraceae</taxon>
        <taxon>Paraglomus</taxon>
    </lineage>
</organism>